<proteinExistence type="predicted"/>
<gene>
    <name evidence="2" type="ORF">COS26_00220</name>
</gene>
<keyword evidence="1" id="KW-1133">Transmembrane helix</keyword>
<dbReference type="SUPFAM" id="SSF54523">
    <property type="entry name" value="Pili subunits"/>
    <property type="match status" value="1"/>
</dbReference>
<evidence type="ECO:0000313" key="2">
    <source>
        <dbReference type="EMBL" id="PIV43660.1"/>
    </source>
</evidence>
<dbReference type="InterPro" id="IPR012902">
    <property type="entry name" value="N_methyl_site"/>
</dbReference>
<dbReference type="PROSITE" id="PS00409">
    <property type="entry name" value="PROKAR_NTER_METHYL"/>
    <property type="match status" value="1"/>
</dbReference>
<dbReference type="Proteomes" id="UP000230304">
    <property type="component" value="Unassembled WGS sequence"/>
</dbReference>
<protein>
    <recommendedName>
        <fullName evidence="4">General secretion pathway GspH domain-containing protein</fullName>
    </recommendedName>
</protein>
<dbReference type="InterPro" id="IPR045584">
    <property type="entry name" value="Pilin-like"/>
</dbReference>
<reference evidence="3" key="1">
    <citation type="submission" date="2017-09" db="EMBL/GenBank/DDBJ databases">
        <title>Depth-based differentiation of microbial function through sediment-hosted aquifers and enrichment of novel symbionts in the deep terrestrial subsurface.</title>
        <authorList>
            <person name="Probst A.J."/>
            <person name="Ladd B."/>
            <person name="Jarett J.K."/>
            <person name="Geller-Mcgrath D.E."/>
            <person name="Sieber C.M.K."/>
            <person name="Emerson J.B."/>
            <person name="Anantharaman K."/>
            <person name="Thomas B.C."/>
            <person name="Malmstrom R."/>
            <person name="Stieglmeier M."/>
            <person name="Klingl A."/>
            <person name="Woyke T."/>
            <person name="Ryan C.M."/>
            <person name="Banfield J.F."/>
        </authorList>
    </citation>
    <scope>NUCLEOTIDE SEQUENCE [LARGE SCALE GENOMIC DNA]</scope>
</reference>
<accession>A0A2M7D8L0</accession>
<evidence type="ECO:0008006" key="4">
    <source>
        <dbReference type="Google" id="ProtNLM"/>
    </source>
</evidence>
<dbReference type="EMBL" id="PEUA01000006">
    <property type="protein sequence ID" value="PIV43660.1"/>
    <property type="molecule type" value="Genomic_DNA"/>
</dbReference>
<name>A0A2M7D8L0_9BACT</name>
<dbReference type="AlphaFoldDB" id="A0A2M7D8L0"/>
<feature type="transmembrane region" description="Helical" evidence="1">
    <location>
        <begin position="6"/>
        <end position="30"/>
    </location>
</feature>
<evidence type="ECO:0000256" key="1">
    <source>
        <dbReference type="SAM" id="Phobius"/>
    </source>
</evidence>
<comment type="caution">
    <text evidence="2">The sequence shown here is derived from an EMBL/GenBank/DDBJ whole genome shotgun (WGS) entry which is preliminary data.</text>
</comment>
<keyword evidence="1" id="KW-0472">Membrane</keyword>
<evidence type="ECO:0000313" key="3">
    <source>
        <dbReference type="Proteomes" id="UP000230304"/>
    </source>
</evidence>
<organism evidence="2 3">
    <name type="scientific">Candidatus Nealsonbacteria bacterium CG02_land_8_20_14_3_00_40_11</name>
    <dbReference type="NCBI Taxonomy" id="1974700"/>
    <lineage>
        <taxon>Bacteria</taxon>
        <taxon>Candidatus Nealsoniibacteriota</taxon>
    </lineage>
</organism>
<keyword evidence="1" id="KW-0812">Transmembrane</keyword>
<sequence>MKSVRGFTLLEITVVISIIILLGTIFIANYRGGEKQFALRRSANKLAQDLRRTQEMAMSGVLFNGVFPKGGYGIYLKEDLNSYILFADCDGDGESDENGPALTCADATPENPYPETIEEISLEEGIKILTLNPHTGSKALEITFFPPDPTVTINPDASSATISLTFDGVSQKTVTVNKVGLIDIE</sequence>